<gene>
    <name evidence="2" type="ORF">Adt_10847</name>
</gene>
<evidence type="ECO:0000313" key="3">
    <source>
        <dbReference type="Proteomes" id="UP001604336"/>
    </source>
</evidence>
<comment type="caution">
    <text evidence="2">The sequence shown here is derived from an EMBL/GenBank/DDBJ whole genome shotgun (WGS) entry which is preliminary data.</text>
</comment>
<name>A0ABD1UL51_9LAMI</name>
<evidence type="ECO:0000256" key="1">
    <source>
        <dbReference type="SAM" id="MobiDB-lite"/>
    </source>
</evidence>
<accession>A0ABD1UL51</accession>
<protein>
    <submittedName>
        <fullName evidence="2">Uncharacterized protein</fullName>
    </submittedName>
</protein>
<dbReference type="EMBL" id="JBFOLK010000003">
    <property type="protein sequence ID" value="KAL2525793.1"/>
    <property type="molecule type" value="Genomic_DNA"/>
</dbReference>
<keyword evidence="3" id="KW-1185">Reference proteome</keyword>
<proteinExistence type="predicted"/>
<reference evidence="3" key="1">
    <citation type="submission" date="2024-07" db="EMBL/GenBank/DDBJ databases">
        <title>Two chromosome-level genome assemblies of Korean endemic species Abeliophyllum distichum and Forsythia ovata (Oleaceae).</title>
        <authorList>
            <person name="Jang H."/>
        </authorList>
    </citation>
    <scope>NUCLEOTIDE SEQUENCE [LARGE SCALE GENOMIC DNA]</scope>
</reference>
<sequence length="140" mass="14612">MSKLLGEQYHNTQISFFGRRIVSHYTDLKIANSSLIQSMHPVHRSLNRSGRLGQRNGGGSGNVVRSDGAGAGVGTGGGDDGGFGLAKKLLNGLPCRSDGQVPSSAEHSSGAQSWYSHTAAMTTDFSVPVLGGQRRPISSS</sequence>
<evidence type="ECO:0000313" key="2">
    <source>
        <dbReference type="EMBL" id="KAL2525793.1"/>
    </source>
</evidence>
<dbReference type="AlphaFoldDB" id="A0ABD1UL51"/>
<feature type="region of interest" description="Disordered" evidence="1">
    <location>
        <begin position="47"/>
        <end position="77"/>
    </location>
</feature>
<dbReference type="Proteomes" id="UP001604336">
    <property type="component" value="Unassembled WGS sequence"/>
</dbReference>
<organism evidence="2 3">
    <name type="scientific">Abeliophyllum distichum</name>
    <dbReference type="NCBI Taxonomy" id="126358"/>
    <lineage>
        <taxon>Eukaryota</taxon>
        <taxon>Viridiplantae</taxon>
        <taxon>Streptophyta</taxon>
        <taxon>Embryophyta</taxon>
        <taxon>Tracheophyta</taxon>
        <taxon>Spermatophyta</taxon>
        <taxon>Magnoliopsida</taxon>
        <taxon>eudicotyledons</taxon>
        <taxon>Gunneridae</taxon>
        <taxon>Pentapetalae</taxon>
        <taxon>asterids</taxon>
        <taxon>lamiids</taxon>
        <taxon>Lamiales</taxon>
        <taxon>Oleaceae</taxon>
        <taxon>Forsythieae</taxon>
        <taxon>Abeliophyllum</taxon>
    </lineage>
</organism>